<comment type="caution">
    <text evidence="1">The sequence shown here is derived from an EMBL/GenBank/DDBJ whole genome shotgun (WGS) entry which is preliminary data.</text>
</comment>
<protein>
    <submittedName>
        <fullName evidence="1">Uncharacterized protein</fullName>
    </submittedName>
</protein>
<accession>A0ACC2KKA7</accession>
<evidence type="ECO:0000313" key="1">
    <source>
        <dbReference type="EMBL" id="KAJ8621358.1"/>
    </source>
</evidence>
<proteinExistence type="predicted"/>
<name>A0ACC2KKA7_PERAE</name>
<dbReference type="Proteomes" id="UP001234297">
    <property type="component" value="Chromosome 9"/>
</dbReference>
<keyword evidence="2" id="KW-1185">Reference proteome</keyword>
<organism evidence="1 2">
    <name type="scientific">Persea americana</name>
    <name type="common">Avocado</name>
    <dbReference type="NCBI Taxonomy" id="3435"/>
    <lineage>
        <taxon>Eukaryota</taxon>
        <taxon>Viridiplantae</taxon>
        <taxon>Streptophyta</taxon>
        <taxon>Embryophyta</taxon>
        <taxon>Tracheophyta</taxon>
        <taxon>Spermatophyta</taxon>
        <taxon>Magnoliopsida</taxon>
        <taxon>Magnoliidae</taxon>
        <taxon>Laurales</taxon>
        <taxon>Lauraceae</taxon>
        <taxon>Persea</taxon>
    </lineage>
</organism>
<evidence type="ECO:0000313" key="2">
    <source>
        <dbReference type="Proteomes" id="UP001234297"/>
    </source>
</evidence>
<dbReference type="EMBL" id="CM056817">
    <property type="protein sequence ID" value="KAJ8621358.1"/>
    <property type="molecule type" value="Genomic_DNA"/>
</dbReference>
<sequence length="757" mass="84513">METAGALKSLPLHLRKSLPLKNELVCLSRPQIAFFSHNRMSISPLIQMVFVNGTESNQPICTGVRFSVICGWWHSSMERLVGAEGNAETNIEEITVEKASSSLSLTKRIADPVVYKLVRVEGDGRLVPATDDELMEVENLLEDDKGELPFVEEHRYPKGCISSDGFSSEKAGLESSEDMPGLSQTENMEVDARKLHARLEYIGEMLQKVKQEEKLRLSSESPDSSSNCMNVDRPSPDKHNQSPIRHDKPHAENPLLESDSLQLPKLNDPDTTQVASAEMCPELRGSVFGESSASDTPTTRKPDFFTIKGEICLDNLSIRELHETFRATFGRETSVKDKLWLKRRIAMGLTNSCDVSTASFIIKDKTLIRKKEKEVVSGLENSNTADGSLSRDEIVGATSDDHRDQITRLTEKSEDRQVLSGKRLRTSQTEYDAKNEVEADMKGEYLHMQQTGAKRVRKPTRRYIEELSEVETRECSGRSVSSFKNSDHGQPSLKSWARPVGTGSVDLAGTSVFTRQDSLEGPGFQIPHVSRVRRGRPRENFLPLMTYHSSGMTEKFAEKVVGVHASRQDGESGSNMRALTEQILQPTSTEAEKESLPGVTHTVEQQQDLEPEKLESSQDNSDENLTSVPTSKSGTRRKHHRAWTLGEVMKLVDGVSRYGAGRWSEIKRLAFASYTYRTSVDLKDKWRNLLRASLSQAPATDQGMKSSRKHASIPIPADILVRVRELAETQSQVAPERSSCKWAGHSKSVHESRSGYL</sequence>
<reference evidence="1 2" key="1">
    <citation type="journal article" date="2022" name="Hortic Res">
        <title>A haplotype resolved chromosomal level avocado genome allows analysis of novel avocado genes.</title>
        <authorList>
            <person name="Nath O."/>
            <person name="Fletcher S.J."/>
            <person name="Hayward A."/>
            <person name="Shaw L.M."/>
            <person name="Masouleh A.K."/>
            <person name="Furtado A."/>
            <person name="Henry R.J."/>
            <person name="Mitter N."/>
        </authorList>
    </citation>
    <scope>NUCLEOTIDE SEQUENCE [LARGE SCALE GENOMIC DNA]</scope>
    <source>
        <strain evidence="2">cv. Hass</strain>
    </source>
</reference>
<gene>
    <name evidence="1" type="ORF">MRB53_029887</name>
</gene>